<name>A0AAV4TNG0_CAEEX</name>
<accession>A0AAV4TNG0</accession>
<keyword evidence="2" id="KW-1185">Reference proteome</keyword>
<protein>
    <submittedName>
        <fullName evidence="1">Uncharacterized protein</fullName>
    </submittedName>
</protein>
<dbReference type="AlphaFoldDB" id="A0AAV4TNG0"/>
<dbReference type="Proteomes" id="UP001054945">
    <property type="component" value="Unassembled WGS sequence"/>
</dbReference>
<sequence length="113" mass="12980">MTPKILRNERKDIGPSYHPLVFYLRRTRPSQSSGNVLKVYEPHMYEGKPFYSINYHEDSFLPLGFLRGANVAGLFVNAHLQGLEEKAFEGVVRLEHIFMLNATVNGFEIRALI</sequence>
<reference evidence="1 2" key="1">
    <citation type="submission" date="2021-06" db="EMBL/GenBank/DDBJ databases">
        <title>Caerostris extrusa draft genome.</title>
        <authorList>
            <person name="Kono N."/>
            <person name="Arakawa K."/>
        </authorList>
    </citation>
    <scope>NUCLEOTIDE SEQUENCE [LARGE SCALE GENOMIC DNA]</scope>
</reference>
<evidence type="ECO:0000313" key="2">
    <source>
        <dbReference type="Proteomes" id="UP001054945"/>
    </source>
</evidence>
<organism evidence="1 2">
    <name type="scientific">Caerostris extrusa</name>
    <name type="common">Bark spider</name>
    <name type="synonym">Caerostris bankana</name>
    <dbReference type="NCBI Taxonomy" id="172846"/>
    <lineage>
        <taxon>Eukaryota</taxon>
        <taxon>Metazoa</taxon>
        <taxon>Ecdysozoa</taxon>
        <taxon>Arthropoda</taxon>
        <taxon>Chelicerata</taxon>
        <taxon>Arachnida</taxon>
        <taxon>Araneae</taxon>
        <taxon>Araneomorphae</taxon>
        <taxon>Entelegynae</taxon>
        <taxon>Araneoidea</taxon>
        <taxon>Araneidae</taxon>
        <taxon>Caerostris</taxon>
    </lineage>
</organism>
<evidence type="ECO:0000313" key="1">
    <source>
        <dbReference type="EMBL" id="GIY48113.1"/>
    </source>
</evidence>
<gene>
    <name evidence="1" type="ORF">CEXT_572021</name>
</gene>
<comment type="caution">
    <text evidence="1">The sequence shown here is derived from an EMBL/GenBank/DDBJ whole genome shotgun (WGS) entry which is preliminary data.</text>
</comment>
<dbReference type="EMBL" id="BPLR01011673">
    <property type="protein sequence ID" value="GIY48113.1"/>
    <property type="molecule type" value="Genomic_DNA"/>
</dbReference>
<proteinExistence type="predicted"/>